<feature type="binding site" evidence="7">
    <location>
        <position position="106"/>
    </location>
    <ligand>
        <name>[2Fe-2S] cluster</name>
        <dbReference type="ChEBI" id="CHEBI:190135"/>
    </ligand>
</feature>
<evidence type="ECO:0000313" key="8">
    <source>
        <dbReference type="EMBL" id="BBE31564.1"/>
    </source>
</evidence>
<keyword evidence="9" id="KW-1185">Reference proteome</keyword>
<evidence type="ECO:0000313" key="9">
    <source>
        <dbReference type="Proteomes" id="UP000516361"/>
    </source>
</evidence>
<evidence type="ECO:0000256" key="7">
    <source>
        <dbReference type="PIRSR" id="PIRSR000216-1"/>
    </source>
</evidence>
<dbReference type="InterPro" id="IPR042128">
    <property type="entry name" value="NuoE_dom"/>
</dbReference>
<dbReference type="Gene3D" id="1.10.10.1590">
    <property type="entry name" value="NADH-quinone oxidoreductase subunit E"/>
    <property type="match status" value="1"/>
</dbReference>
<dbReference type="Proteomes" id="UP000516361">
    <property type="component" value="Chromosome"/>
</dbReference>
<dbReference type="AlphaFoldDB" id="A0A7G1G8K3"/>
<feature type="binding site" evidence="7">
    <location>
        <position position="110"/>
    </location>
    <ligand>
        <name>[2Fe-2S] cluster</name>
        <dbReference type="ChEBI" id="CHEBI:190135"/>
    </ligand>
</feature>
<dbReference type="InterPro" id="IPR041921">
    <property type="entry name" value="NuoE_N"/>
</dbReference>
<comment type="similarity">
    <text evidence="1">Belongs to the complex I 24 kDa subunit family.</text>
</comment>
<keyword evidence="2 7" id="KW-0001">2Fe-2S</keyword>
<organism evidence="8 9">
    <name type="scientific">Tepiditoga spiralis</name>
    <dbReference type="NCBI Taxonomy" id="2108365"/>
    <lineage>
        <taxon>Bacteria</taxon>
        <taxon>Thermotogati</taxon>
        <taxon>Thermotogota</taxon>
        <taxon>Thermotogae</taxon>
        <taxon>Petrotogales</taxon>
        <taxon>Petrotogaceae</taxon>
        <taxon>Tepiditoga</taxon>
    </lineage>
</organism>
<gene>
    <name evidence="8" type="ORF">OSSY52_17050</name>
</gene>
<feature type="binding site" evidence="7">
    <location>
        <position position="65"/>
    </location>
    <ligand>
        <name>[2Fe-2S] cluster</name>
        <dbReference type="ChEBI" id="CHEBI:190135"/>
    </ligand>
</feature>
<dbReference type="EMBL" id="AP018712">
    <property type="protein sequence ID" value="BBE31564.1"/>
    <property type="molecule type" value="Genomic_DNA"/>
</dbReference>
<dbReference type="CDD" id="cd03064">
    <property type="entry name" value="TRX_Fd_NuoE"/>
    <property type="match status" value="1"/>
</dbReference>
<dbReference type="KEGG" id="ocy:OSSY52_17050"/>
<dbReference type="Pfam" id="PF01257">
    <property type="entry name" value="2Fe-2S_thioredx"/>
    <property type="match status" value="1"/>
</dbReference>
<keyword evidence="3 7" id="KW-0479">Metal-binding</keyword>
<protein>
    <submittedName>
        <fullName evidence="8">NADH-quinone oxidoreductase subunit E</fullName>
    </submittedName>
</protein>
<dbReference type="GO" id="GO:0016491">
    <property type="term" value="F:oxidoreductase activity"/>
    <property type="evidence" value="ECO:0007669"/>
    <property type="project" value="InterPro"/>
</dbReference>
<dbReference type="GO" id="GO:0046872">
    <property type="term" value="F:metal ion binding"/>
    <property type="evidence" value="ECO:0007669"/>
    <property type="project" value="UniProtKB-KW"/>
</dbReference>
<dbReference type="SUPFAM" id="SSF52833">
    <property type="entry name" value="Thioredoxin-like"/>
    <property type="match status" value="1"/>
</dbReference>
<reference evidence="8 9" key="1">
    <citation type="submission" date="2018-06" db="EMBL/GenBank/DDBJ databases">
        <title>Genome sequencing of Oceanotoga sp. sy52.</title>
        <authorList>
            <person name="Mori K."/>
        </authorList>
    </citation>
    <scope>NUCLEOTIDE SEQUENCE [LARGE SCALE GENOMIC DNA]</scope>
    <source>
        <strain evidence="9">sy52</strain>
    </source>
</reference>
<dbReference type="GO" id="GO:0051537">
    <property type="term" value="F:2 iron, 2 sulfur cluster binding"/>
    <property type="evidence" value="ECO:0007669"/>
    <property type="project" value="UniProtKB-KW"/>
</dbReference>
<dbReference type="Gene3D" id="3.40.30.10">
    <property type="entry name" value="Glutaredoxin"/>
    <property type="match status" value="1"/>
</dbReference>
<dbReference type="RefSeq" id="WP_190614172.1">
    <property type="nucleotide sequence ID" value="NZ_AP018712.1"/>
</dbReference>
<evidence type="ECO:0000256" key="6">
    <source>
        <dbReference type="ARBA" id="ARBA00034078"/>
    </source>
</evidence>
<name>A0A7G1G8K3_9BACT</name>
<dbReference type="PANTHER" id="PTHR43342:SF1">
    <property type="entry name" value="BIFURCATING [FEFE] HYDROGENASE GAMMA SUBUNIT"/>
    <property type="match status" value="1"/>
</dbReference>
<dbReference type="PANTHER" id="PTHR43342">
    <property type="entry name" value="NADH-QUINONE OXIDOREDUCTASE, E SUBUNIT"/>
    <property type="match status" value="1"/>
</dbReference>
<evidence type="ECO:0000256" key="1">
    <source>
        <dbReference type="ARBA" id="ARBA00010643"/>
    </source>
</evidence>
<dbReference type="PROSITE" id="PS01099">
    <property type="entry name" value="COMPLEX1_24K"/>
    <property type="match status" value="1"/>
</dbReference>
<keyword evidence="4 7" id="KW-0408">Iron</keyword>
<proteinExistence type="inferred from homology"/>
<accession>A0A7G1G8K3</accession>
<evidence type="ECO:0000256" key="5">
    <source>
        <dbReference type="ARBA" id="ARBA00023014"/>
    </source>
</evidence>
<dbReference type="InterPro" id="IPR002023">
    <property type="entry name" value="NuoE-like"/>
</dbReference>
<comment type="cofactor">
    <cofactor evidence="7">
        <name>[2Fe-2S] cluster</name>
        <dbReference type="ChEBI" id="CHEBI:190135"/>
    </cofactor>
    <text evidence="7">Binds 1 [2Fe-2S] cluster.</text>
</comment>
<dbReference type="InterPro" id="IPR036249">
    <property type="entry name" value="Thioredoxin-like_sf"/>
</dbReference>
<evidence type="ECO:0000256" key="3">
    <source>
        <dbReference type="ARBA" id="ARBA00022723"/>
    </source>
</evidence>
<evidence type="ECO:0000256" key="2">
    <source>
        <dbReference type="ARBA" id="ARBA00022714"/>
    </source>
</evidence>
<dbReference type="PIRSF" id="PIRSF000216">
    <property type="entry name" value="NADH_DH_24kDa"/>
    <property type="match status" value="1"/>
</dbReference>
<dbReference type="InParanoid" id="A0A7G1G8K3"/>
<sequence>MEKFFQKELLEELRDIQDAYGYIPEKEILRISKERSIPKANLFGTISFYSMLYTKPTGKYIIRLCDSVSCRLNGSNAVLNSIKDYLKIGSGETSNDLKFTLEVVECLGHCGEGPVMIINSTVYNYLTPEKAVNILQSLD</sequence>
<feature type="binding site" evidence="7">
    <location>
        <position position="70"/>
    </location>
    <ligand>
        <name>[2Fe-2S] cluster</name>
        <dbReference type="ChEBI" id="CHEBI:190135"/>
    </ligand>
</feature>
<dbReference type="InterPro" id="IPR028431">
    <property type="entry name" value="NADP_DH_HndA-like"/>
</dbReference>
<comment type="cofactor">
    <cofactor evidence="6">
        <name>[2Fe-2S] cluster</name>
        <dbReference type="ChEBI" id="CHEBI:190135"/>
    </cofactor>
</comment>
<keyword evidence="5 7" id="KW-0411">Iron-sulfur</keyword>
<evidence type="ECO:0000256" key="4">
    <source>
        <dbReference type="ARBA" id="ARBA00023004"/>
    </source>
</evidence>